<dbReference type="Proteomes" id="UP000322084">
    <property type="component" value="Unassembled WGS sequence"/>
</dbReference>
<evidence type="ECO:0000259" key="5">
    <source>
        <dbReference type="PROSITE" id="PS50931"/>
    </source>
</evidence>
<protein>
    <submittedName>
        <fullName evidence="6">Transcriptional regulator</fullName>
    </submittedName>
</protein>
<evidence type="ECO:0000256" key="3">
    <source>
        <dbReference type="ARBA" id="ARBA00023125"/>
    </source>
</evidence>
<dbReference type="PANTHER" id="PTHR30537">
    <property type="entry name" value="HTH-TYPE TRANSCRIPTIONAL REGULATOR"/>
    <property type="match status" value="1"/>
</dbReference>
<dbReference type="FunFam" id="1.10.10.10:FF:000001">
    <property type="entry name" value="LysR family transcriptional regulator"/>
    <property type="match status" value="1"/>
</dbReference>
<proteinExistence type="inferred from homology"/>
<comment type="similarity">
    <text evidence="1">Belongs to the LysR transcriptional regulatory family.</text>
</comment>
<dbReference type="PRINTS" id="PR00039">
    <property type="entry name" value="HTHLYSR"/>
</dbReference>
<dbReference type="CDD" id="cd08422">
    <property type="entry name" value="PBP2_CrgA_like"/>
    <property type="match status" value="1"/>
</dbReference>
<feature type="domain" description="HTH lysR-type" evidence="5">
    <location>
        <begin position="1"/>
        <end position="59"/>
    </location>
</feature>
<dbReference type="InterPro" id="IPR005119">
    <property type="entry name" value="LysR_subst-bd"/>
</dbReference>
<evidence type="ECO:0000256" key="4">
    <source>
        <dbReference type="ARBA" id="ARBA00023163"/>
    </source>
</evidence>
<dbReference type="EMBL" id="BKCL01000007">
    <property type="protein sequence ID" value="GEQ98607.1"/>
    <property type="molecule type" value="Genomic_DNA"/>
</dbReference>
<dbReference type="Gene3D" id="1.10.10.10">
    <property type="entry name" value="Winged helix-like DNA-binding domain superfamily/Winged helix DNA-binding domain"/>
    <property type="match status" value="1"/>
</dbReference>
<dbReference type="RefSeq" id="WP_150000869.1">
    <property type="nucleotide sequence ID" value="NZ_BKCL01000007.1"/>
</dbReference>
<evidence type="ECO:0000256" key="2">
    <source>
        <dbReference type="ARBA" id="ARBA00023015"/>
    </source>
</evidence>
<comment type="caution">
    <text evidence="6">The sequence shown here is derived from an EMBL/GenBank/DDBJ whole genome shotgun (WGS) entry which is preliminary data.</text>
</comment>
<evidence type="ECO:0000256" key="1">
    <source>
        <dbReference type="ARBA" id="ARBA00009437"/>
    </source>
</evidence>
<keyword evidence="3" id="KW-0238">DNA-binding</keyword>
<dbReference type="PROSITE" id="PS50931">
    <property type="entry name" value="HTH_LYSR"/>
    <property type="match status" value="1"/>
</dbReference>
<evidence type="ECO:0000313" key="6">
    <source>
        <dbReference type="EMBL" id="GEQ98607.1"/>
    </source>
</evidence>
<dbReference type="FunFam" id="3.40.190.290:FF:000001">
    <property type="entry name" value="Transcriptional regulator, LysR family"/>
    <property type="match status" value="1"/>
</dbReference>
<keyword evidence="2" id="KW-0805">Transcription regulation</keyword>
<dbReference type="PANTHER" id="PTHR30537:SF5">
    <property type="entry name" value="HTH-TYPE TRANSCRIPTIONAL ACTIVATOR TTDR-RELATED"/>
    <property type="match status" value="1"/>
</dbReference>
<sequence>MDQLAALRVFLKVAEKGSFSMAARSLNLSKSAVSKLISALEDHLGARLFYRTTRQVSLTEEGRAYVQRATRILEDLADADNAVSSLNAEPRGTLRISCALDFGLRHVAPALPEFLGQYPDLKIDVDFNDRFVDLVEEGYDLALRIGSLSDSSLIARKIAVARMVVAASPAYLARYGTPLSPADLADHDCLLYRGRNNSGEWTFTGPDGQSQSVRVSGPMRANNGDALKETARHGLGIVAIPDFLLGADLEQEGLVEILRDYQQALLPVQSIYPPNRHLSTKVRRFIDYLAQRFSTRPGWGNGTDHIVHKS</sequence>
<dbReference type="InterPro" id="IPR058163">
    <property type="entry name" value="LysR-type_TF_proteobact-type"/>
</dbReference>
<dbReference type="InterPro" id="IPR036388">
    <property type="entry name" value="WH-like_DNA-bd_sf"/>
</dbReference>
<dbReference type="GO" id="GO:0003700">
    <property type="term" value="F:DNA-binding transcription factor activity"/>
    <property type="evidence" value="ECO:0007669"/>
    <property type="project" value="InterPro"/>
</dbReference>
<organism evidence="6 7">
    <name type="scientific">Iodidimonas gelatinilytica</name>
    <dbReference type="NCBI Taxonomy" id="1236966"/>
    <lineage>
        <taxon>Bacteria</taxon>
        <taxon>Pseudomonadati</taxon>
        <taxon>Pseudomonadota</taxon>
        <taxon>Alphaproteobacteria</taxon>
        <taxon>Iodidimonadales</taxon>
        <taxon>Iodidimonadaceae</taxon>
        <taxon>Iodidimonas</taxon>
    </lineage>
</organism>
<dbReference type="InterPro" id="IPR000847">
    <property type="entry name" value="LysR_HTH_N"/>
</dbReference>
<dbReference type="SUPFAM" id="SSF53850">
    <property type="entry name" value="Periplasmic binding protein-like II"/>
    <property type="match status" value="1"/>
</dbReference>
<accession>A0A5A7MRN0</accession>
<dbReference type="Pfam" id="PF03466">
    <property type="entry name" value="LysR_substrate"/>
    <property type="match status" value="1"/>
</dbReference>
<dbReference type="Pfam" id="PF00126">
    <property type="entry name" value="HTH_1"/>
    <property type="match status" value="1"/>
</dbReference>
<name>A0A5A7MRN0_9PROT</name>
<dbReference type="GO" id="GO:0043565">
    <property type="term" value="F:sequence-specific DNA binding"/>
    <property type="evidence" value="ECO:0007669"/>
    <property type="project" value="TreeGrafter"/>
</dbReference>
<dbReference type="InterPro" id="IPR036390">
    <property type="entry name" value="WH_DNA-bd_sf"/>
</dbReference>
<dbReference type="Gene3D" id="3.40.190.290">
    <property type="match status" value="1"/>
</dbReference>
<gene>
    <name evidence="6" type="ORF">JCM17844_22440</name>
</gene>
<evidence type="ECO:0000313" key="7">
    <source>
        <dbReference type="Proteomes" id="UP000322084"/>
    </source>
</evidence>
<dbReference type="GO" id="GO:0006351">
    <property type="term" value="P:DNA-templated transcription"/>
    <property type="evidence" value="ECO:0007669"/>
    <property type="project" value="TreeGrafter"/>
</dbReference>
<dbReference type="SUPFAM" id="SSF46785">
    <property type="entry name" value="Winged helix' DNA-binding domain"/>
    <property type="match status" value="1"/>
</dbReference>
<keyword evidence="4" id="KW-0804">Transcription</keyword>
<reference evidence="6 7" key="1">
    <citation type="submission" date="2019-09" db="EMBL/GenBank/DDBJ databases">
        <title>NBRP : Genome information of microbial organism related human and environment.</title>
        <authorList>
            <person name="Hattori M."/>
            <person name="Oshima K."/>
            <person name="Inaba H."/>
            <person name="Suda W."/>
            <person name="Sakamoto M."/>
            <person name="Iino T."/>
            <person name="Kitahara M."/>
            <person name="Oshida Y."/>
            <person name="Iida T."/>
            <person name="Kudo T."/>
            <person name="Itoh T."/>
            <person name="Ohkuma M."/>
        </authorList>
    </citation>
    <scope>NUCLEOTIDE SEQUENCE [LARGE SCALE GENOMIC DNA]</scope>
    <source>
        <strain evidence="6 7">Hi-2</strain>
    </source>
</reference>
<dbReference type="AlphaFoldDB" id="A0A5A7MRN0"/>